<evidence type="ECO:0000256" key="1">
    <source>
        <dbReference type="SAM" id="MobiDB-lite"/>
    </source>
</evidence>
<feature type="compositionally biased region" description="Basic residues" evidence="1">
    <location>
        <begin position="68"/>
        <end position="79"/>
    </location>
</feature>
<reference evidence="2" key="1">
    <citation type="journal article" date="2012" name="Nat. Biotechnol.">
        <title>Reference genome sequence of the model plant Setaria.</title>
        <authorList>
            <person name="Bennetzen J.L."/>
            <person name="Schmutz J."/>
            <person name="Wang H."/>
            <person name="Percifield R."/>
            <person name="Hawkins J."/>
            <person name="Pontaroli A.C."/>
            <person name="Estep M."/>
            <person name="Feng L."/>
            <person name="Vaughn J.N."/>
            <person name="Grimwood J."/>
            <person name="Jenkins J."/>
            <person name="Barry K."/>
            <person name="Lindquist E."/>
            <person name="Hellsten U."/>
            <person name="Deshpande S."/>
            <person name="Wang X."/>
            <person name="Wu X."/>
            <person name="Mitros T."/>
            <person name="Triplett J."/>
            <person name="Yang X."/>
            <person name="Ye C.Y."/>
            <person name="Mauro-Herrera M."/>
            <person name="Wang L."/>
            <person name="Li P."/>
            <person name="Sharma M."/>
            <person name="Sharma R."/>
            <person name="Ronald P.C."/>
            <person name="Panaud O."/>
            <person name="Kellogg E.A."/>
            <person name="Brutnell T.P."/>
            <person name="Doust A.N."/>
            <person name="Tuskan G.A."/>
            <person name="Rokhsar D."/>
            <person name="Devos K.M."/>
        </authorList>
    </citation>
    <scope>NUCLEOTIDE SEQUENCE [LARGE SCALE GENOMIC DNA]</scope>
    <source>
        <strain evidence="2">Yugu1</strain>
    </source>
</reference>
<accession>A0A368S709</accession>
<evidence type="ECO:0000313" key="2">
    <source>
        <dbReference type="EMBL" id="RCV38222.1"/>
    </source>
</evidence>
<organism evidence="2">
    <name type="scientific">Setaria italica</name>
    <name type="common">Foxtail millet</name>
    <name type="synonym">Panicum italicum</name>
    <dbReference type="NCBI Taxonomy" id="4555"/>
    <lineage>
        <taxon>Eukaryota</taxon>
        <taxon>Viridiplantae</taxon>
        <taxon>Streptophyta</taxon>
        <taxon>Embryophyta</taxon>
        <taxon>Tracheophyta</taxon>
        <taxon>Spermatophyta</taxon>
        <taxon>Magnoliopsida</taxon>
        <taxon>Liliopsida</taxon>
        <taxon>Poales</taxon>
        <taxon>Poaceae</taxon>
        <taxon>PACMAD clade</taxon>
        <taxon>Panicoideae</taxon>
        <taxon>Panicodae</taxon>
        <taxon>Paniceae</taxon>
        <taxon>Cenchrinae</taxon>
        <taxon>Setaria</taxon>
    </lineage>
</organism>
<reference evidence="2" key="2">
    <citation type="submission" date="2015-07" db="EMBL/GenBank/DDBJ databases">
        <authorList>
            <person name="Noorani M."/>
        </authorList>
    </citation>
    <scope>NUCLEOTIDE SEQUENCE</scope>
    <source>
        <strain evidence="2">Yugu1</strain>
    </source>
</reference>
<protein>
    <submittedName>
        <fullName evidence="2">Uncharacterized protein</fullName>
    </submittedName>
</protein>
<dbReference type="EMBL" id="CM003535">
    <property type="protein sequence ID" value="RCV38222.1"/>
    <property type="molecule type" value="Genomic_DNA"/>
</dbReference>
<feature type="region of interest" description="Disordered" evidence="1">
    <location>
        <begin position="1"/>
        <end position="123"/>
    </location>
</feature>
<dbReference type="AlphaFoldDB" id="A0A368S709"/>
<gene>
    <name evidence="2" type="ORF">SETIT_8G124700v2</name>
</gene>
<feature type="compositionally biased region" description="Basic residues" evidence="1">
    <location>
        <begin position="87"/>
        <end position="101"/>
    </location>
</feature>
<proteinExistence type="predicted"/>
<sequence>MAASGKKENLALTDPGREPYLASLSPGFTHAPPPCRHHGSGRAEGGEGHGLPPRRKTREGLHLGQPWRARRRGKSKRKKRNDETREKKRRKNNTRVSLKKRTPQERLTEVNDAGSNHSKPNRFSPLFSVAFNLMASEMPAAVHNHRKGFSGVMEH</sequence>
<name>A0A368S709_SETIT</name>